<comment type="similarity">
    <text evidence="7">Belongs to the CobU/CobP family.</text>
</comment>
<dbReference type="HOGENOM" id="CLU_094161_0_1_3"/>
<dbReference type="PIRSF" id="PIRSF006135">
    <property type="entry name" value="CobU"/>
    <property type="match status" value="1"/>
</dbReference>
<comment type="pathway">
    <text evidence="5">Cofactor biosynthesis; adenosylcobalamin biosynthesis; adenosylcobalamin from cob(II)yrinate a,c-diamide: step 6/7.</text>
</comment>
<comment type="catalytic activity">
    <reaction evidence="3">
        <text>adenosylcob(III)inamide + GTP = adenosylcob(III)inamide phosphate + GDP + H(+)</text>
        <dbReference type="Rhea" id="RHEA:15765"/>
        <dbReference type="ChEBI" id="CHEBI:2480"/>
        <dbReference type="ChEBI" id="CHEBI:15378"/>
        <dbReference type="ChEBI" id="CHEBI:37565"/>
        <dbReference type="ChEBI" id="CHEBI:58189"/>
        <dbReference type="ChEBI" id="CHEBI:58502"/>
        <dbReference type="EC" id="2.7.1.156"/>
    </reaction>
</comment>
<dbReference type="AlphaFoldDB" id="B8HV30"/>
<dbReference type="OrthoDB" id="9799422at2"/>
<evidence type="ECO:0000256" key="11">
    <source>
        <dbReference type="ARBA" id="ARBA00022679"/>
    </source>
</evidence>
<dbReference type="EC" id="2.7.7.62" evidence="9"/>
<evidence type="ECO:0000256" key="15">
    <source>
        <dbReference type="ARBA" id="ARBA00023134"/>
    </source>
</evidence>
<dbReference type="PANTHER" id="PTHR34848">
    <property type="match status" value="1"/>
</dbReference>
<dbReference type="GO" id="GO:0043752">
    <property type="term" value="F:adenosylcobinamide kinase activity"/>
    <property type="evidence" value="ECO:0007669"/>
    <property type="project" value="UniProtKB-EC"/>
</dbReference>
<evidence type="ECO:0000256" key="8">
    <source>
        <dbReference type="ARBA" id="ARBA00012016"/>
    </source>
</evidence>
<evidence type="ECO:0000256" key="2">
    <source>
        <dbReference type="ARBA" id="ARBA00000711"/>
    </source>
</evidence>
<feature type="binding site" evidence="19">
    <location>
        <begin position="42"/>
        <end position="44"/>
    </location>
    <ligand>
        <name>GTP</name>
        <dbReference type="ChEBI" id="CHEBI:37565"/>
    </ligand>
</feature>
<organism evidence="20">
    <name type="scientific">Cyanothece sp. (strain PCC 7425 / ATCC 29141)</name>
    <dbReference type="NCBI Taxonomy" id="395961"/>
    <lineage>
        <taxon>Bacteria</taxon>
        <taxon>Bacillati</taxon>
        <taxon>Cyanobacteriota</taxon>
        <taxon>Cyanophyceae</taxon>
        <taxon>Gomontiellales</taxon>
        <taxon>Cyanothecaceae</taxon>
        <taxon>Cyanothece</taxon>
    </lineage>
</organism>
<evidence type="ECO:0000256" key="3">
    <source>
        <dbReference type="ARBA" id="ARBA00001522"/>
    </source>
</evidence>
<keyword evidence="15 19" id="KW-0342">GTP-binding</keyword>
<evidence type="ECO:0000256" key="19">
    <source>
        <dbReference type="PIRSR" id="PIRSR006135-2"/>
    </source>
</evidence>
<evidence type="ECO:0000313" key="20">
    <source>
        <dbReference type="EMBL" id="ACL43077.1"/>
    </source>
</evidence>
<keyword evidence="11" id="KW-0808">Transferase</keyword>
<feature type="binding site" evidence="19">
    <location>
        <begin position="17"/>
        <end position="24"/>
    </location>
    <ligand>
        <name>GTP</name>
        <dbReference type="ChEBI" id="CHEBI:37565"/>
    </ligand>
</feature>
<accession>B8HV30</accession>
<protein>
    <recommendedName>
        <fullName evidence="16">Adenosylcobinamide kinase</fullName>
        <ecNumber evidence="8">2.7.1.156</ecNumber>
        <ecNumber evidence="9">2.7.7.62</ecNumber>
    </recommendedName>
    <alternativeName>
        <fullName evidence="17">Adenosylcobinamide-phosphate guanylyltransferase</fullName>
    </alternativeName>
</protein>
<dbReference type="GO" id="GO:0009236">
    <property type="term" value="P:cobalamin biosynthetic process"/>
    <property type="evidence" value="ECO:0007669"/>
    <property type="project" value="UniProtKB-UniPathway"/>
</dbReference>
<evidence type="ECO:0000256" key="10">
    <source>
        <dbReference type="ARBA" id="ARBA00022573"/>
    </source>
</evidence>
<proteinExistence type="inferred from homology"/>
<evidence type="ECO:0000256" key="18">
    <source>
        <dbReference type="PIRSR" id="PIRSR006135-1"/>
    </source>
</evidence>
<dbReference type="KEGG" id="cyn:Cyan7425_0689"/>
<keyword evidence="13" id="KW-0418">Kinase</keyword>
<dbReference type="NCBIfam" id="NF004469">
    <property type="entry name" value="PRK05800.1"/>
    <property type="match status" value="1"/>
</dbReference>
<dbReference type="PANTHER" id="PTHR34848:SF1">
    <property type="entry name" value="BIFUNCTIONAL ADENOSYLCOBALAMIN BIOSYNTHESIS PROTEIN COBU"/>
    <property type="match status" value="1"/>
</dbReference>
<comment type="catalytic activity">
    <reaction evidence="1">
        <text>adenosylcob(III)inamide + ATP = adenosylcob(III)inamide phosphate + ADP + H(+)</text>
        <dbReference type="Rhea" id="RHEA:15769"/>
        <dbReference type="ChEBI" id="CHEBI:2480"/>
        <dbReference type="ChEBI" id="CHEBI:15378"/>
        <dbReference type="ChEBI" id="CHEBI:30616"/>
        <dbReference type="ChEBI" id="CHEBI:58502"/>
        <dbReference type="ChEBI" id="CHEBI:456216"/>
        <dbReference type="EC" id="2.7.1.156"/>
    </reaction>
</comment>
<evidence type="ECO:0000256" key="14">
    <source>
        <dbReference type="ARBA" id="ARBA00022840"/>
    </source>
</evidence>
<dbReference type="EMBL" id="CP001344">
    <property type="protein sequence ID" value="ACL43077.1"/>
    <property type="molecule type" value="Genomic_DNA"/>
</dbReference>
<feature type="active site" description="GMP-histidine intermediate" evidence="18">
    <location>
        <position position="60"/>
    </location>
</feature>
<dbReference type="InterPro" id="IPR027417">
    <property type="entry name" value="P-loop_NTPase"/>
</dbReference>
<comment type="function">
    <text evidence="4">Catalyzes ATP-dependent phosphorylation of adenosylcobinamide and addition of GMP to adenosylcobinamide phosphate.</text>
</comment>
<dbReference type="GO" id="GO:0008820">
    <property type="term" value="F:cobinamide phosphate guanylyltransferase activity"/>
    <property type="evidence" value="ECO:0007669"/>
    <property type="project" value="UniProtKB-EC"/>
</dbReference>
<evidence type="ECO:0000256" key="9">
    <source>
        <dbReference type="ARBA" id="ARBA00012523"/>
    </source>
</evidence>
<evidence type="ECO:0000256" key="6">
    <source>
        <dbReference type="ARBA" id="ARBA00005159"/>
    </source>
</evidence>
<evidence type="ECO:0000256" key="16">
    <source>
        <dbReference type="ARBA" id="ARBA00029570"/>
    </source>
</evidence>
<dbReference type="Gene3D" id="3.40.50.300">
    <property type="entry name" value="P-loop containing nucleotide triphosphate hydrolases"/>
    <property type="match status" value="1"/>
</dbReference>
<evidence type="ECO:0000256" key="17">
    <source>
        <dbReference type="ARBA" id="ARBA00030571"/>
    </source>
</evidence>
<evidence type="ECO:0000256" key="1">
    <source>
        <dbReference type="ARBA" id="ARBA00000312"/>
    </source>
</evidence>
<comment type="catalytic activity">
    <reaction evidence="2">
        <text>adenosylcob(III)inamide phosphate + GTP + H(+) = adenosylcob(III)inamide-GDP + diphosphate</text>
        <dbReference type="Rhea" id="RHEA:22712"/>
        <dbReference type="ChEBI" id="CHEBI:15378"/>
        <dbReference type="ChEBI" id="CHEBI:33019"/>
        <dbReference type="ChEBI" id="CHEBI:37565"/>
        <dbReference type="ChEBI" id="CHEBI:58502"/>
        <dbReference type="ChEBI" id="CHEBI:60487"/>
        <dbReference type="EC" id="2.7.7.62"/>
    </reaction>
</comment>
<dbReference type="EC" id="2.7.1.156" evidence="8"/>
<reference evidence="20" key="1">
    <citation type="submission" date="2009-01" db="EMBL/GenBank/DDBJ databases">
        <title>Complete sequence of chromosome Cyanothece sp. PCC 7425.</title>
        <authorList>
            <consortium name="US DOE Joint Genome Institute"/>
            <person name="Lucas S."/>
            <person name="Copeland A."/>
            <person name="Lapidus A."/>
            <person name="Glavina del Rio T."/>
            <person name="Dalin E."/>
            <person name="Tice H."/>
            <person name="Bruce D."/>
            <person name="Goodwin L."/>
            <person name="Pitluck S."/>
            <person name="Sims D."/>
            <person name="Meineke L."/>
            <person name="Brettin T."/>
            <person name="Detter J.C."/>
            <person name="Han C."/>
            <person name="Larimer F."/>
            <person name="Land M."/>
            <person name="Hauser L."/>
            <person name="Kyrpides N."/>
            <person name="Ovchinnikova G."/>
            <person name="Liberton M."/>
            <person name="Stoeckel J."/>
            <person name="Banerjee A."/>
            <person name="Singh A."/>
            <person name="Page L."/>
            <person name="Sato H."/>
            <person name="Zhao L."/>
            <person name="Sherman L."/>
            <person name="Pakrasi H."/>
            <person name="Richardson P."/>
        </authorList>
    </citation>
    <scope>NUCLEOTIDE SEQUENCE</scope>
    <source>
        <strain evidence="20">PCC 7425</strain>
    </source>
</reference>
<evidence type="ECO:0000256" key="13">
    <source>
        <dbReference type="ARBA" id="ARBA00022777"/>
    </source>
</evidence>
<keyword evidence="10" id="KW-0169">Cobalamin biosynthesis</keyword>
<dbReference type="Pfam" id="PF02283">
    <property type="entry name" value="CobU"/>
    <property type="match status" value="1"/>
</dbReference>
<evidence type="ECO:0000256" key="5">
    <source>
        <dbReference type="ARBA" id="ARBA00004692"/>
    </source>
</evidence>
<evidence type="ECO:0000256" key="12">
    <source>
        <dbReference type="ARBA" id="ARBA00022741"/>
    </source>
</evidence>
<dbReference type="GO" id="GO:0005525">
    <property type="term" value="F:GTP binding"/>
    <property type="evidence" value="ECO:0007669"/>
    <property type="project" value="UniProtKB-KW"/>
</dbReference>
<dbReference type="InterPro" id="IPR003203">
    <property type="entry name" value="CobU/CobP"/>
</dbReference>
<sequence length="193" mass="21308">MVRASGAANQRLILVLGPARSGKSEWAEALARRSGRSVTYIATSVLDPDDQEWQQRIHQHRQRRPPDWQTLEVPLALTATLVKAASSDCLLVDSLGTWVANGLEQPEADWQQSQQGFLAILAQCHCQVILVAEEVGWGVVPAYPLGRVFRDRLGHLVRHLGGIMDIVYLVSGGYVLNLSQLGQPLEQELSQPE</sequence>
<gene>
    <name evidence="20" type="ordered locus">Cyan7425_0689</name>
</gene>
<keyword evidence="12 19" id="KW-0547">Nucleotide-binding</keyword>
<dbReference type="UniPathway" id="UPA00148">
    <property type="reaction ID" value="UER00236"/>
</dbReference>
<evidence type="ECO:0000256" key="4">
    <source>
        <dbReference type="ARBA" id="ARBA00003889"/>
    </source>
</evidence>
<feature type="binding site" evidence="19">
    <location>
        <position position="93"/>
    </location>
    <ligand>
        <name>GTP</name>
        <dbReference type="ChEBI" id="CHEBI:37565"/>
    </ligand>
</feature>
<feature type="binding site" evidence="19">
    <location>
        <begin position="61"/>
        <end position="64"/>
    </location>
    <ligand>
        <name>GTP</name>
        <dbReference type="ChEBI" id="CHEBI:37565"/>
    </ligand>
</feature>
<feature type="binding site" evidence="19">
    <location>
        <position position="72"/>
    </location>
    <ligand>
        <name>GTP</name>
        <dbReference type="ChEBI" id="CHEBI:37565"/>
    </ligand>
</feature>
<evidence type="ECO:0000256" key="7">
    <source>
        <dbReference type="ARBA" id="ARBA00007490"/>
    </source>
</evidence>
<dbReference type="GO" id="GO:0005524">
    <property type="term" value="F:ATP binding"/>
    <property type="evidence" value="ECO:0007669"/>
    <property type="project" value="UniProtKB-KW"/>
</dbReference>
<comment type="pathway">
    <text evidence="6">Cofactor biosynthesis; adenosylcobalamin biosynthesis; adenosylcobalamin from cob(II)yrinate a,c-diamide: step 5/7.</text>
</comment>
<dbReference type="STRING" id="395961.Cyan7425_0689"/>
<name>B8HV30_CYAP4</name>
<dbReference type="eggNOG" id="COG2087">
    <property type="taxonomic scope" value="Bacteria"/>
</dbReference>
<dbReference type="SUPFAM" id="SSF52540">
    <property type="entry name" value="P-loop containing nucleoside triphosphate hydrolases"/>
    <property type="match status" value="1"/>
</dbReference>
<dbReference type="CDD" id="cd00544">
    <property type="entry name" value="CobU"/>
    <property type="match status" value="1"/>
</dbReference>
<keyword evidence="14" id="KW-0067">ATP-binding</keyword>